<proteinExistence type="predicted"/>
<dbReference type="Proteomes" id="UP000253034">
    <property type="component" value="Unassembled WGS sequence"/>
</dbReference>
<evidence type="ECO:0000313" key="1">
    <source>
        <dbReference type="EMBL" id="RCX19512.1"/>
    </source>
</evidence>
<evidence type="ECO:0000313" key="2">
    <source>
        <dbReference type="Proteomes" id="UP000253034"/>
    </source>
</evidence>
<organism evidence="1 2">
    <name type="scientific">Anaerobacterium chartisolvens</name>
    <dbReference type="NCBI Taxonomy" id="1297424"/>
    <lineage>
        <taxon>Bacteria</taxon>
        <taxon>Bacillati</taxon>
        <taxon>Bacillota</taxon>
        <taxon>Clostridia</taxon>
        <taxon>Eubacteriales</taxon>
        <taxon>Oscillospiraceae</taxon>
        <taxon>Anaerobacterium</taxon>
    </lineage>
</organism>
<keyword evidence="2" id="KW-1185">Reference proteome</keyword>
<dbReference type="EMBL" id="QPJT01000003">
    <property type="protein sequence ID" value="RCX19512.1"/>
    <property type="molecule type" value="Genomic_DNA"/>
</dbReference>
<accession>A0A369BD70</accession>
<dbReference type="RefSeq" id="WP_114296564.1">
    <property type="nucleotide sequence ID" value="NZ_QPJT01000003.1"/>
</dbReference>
<reference evidence="1 2" key="1">
    <citation type="submission" date="2018-07" db="EMBL/GenBank/DDBJ databases">
        <title>Genomic Encyclopedia of Type Strains, Phase IV (KMG-IV): sequencing the most valuable type-strain genomes for metagenomic binning, comparative biology and taxonomic classification.</title>
        <authorList>
            <person name="Goeker M."/>
        </authorList>
    </citation>
    <scope>NUCLEOTIDE SEQUENCE [LARGE SCALE GENOMIC DNA]</scope>
    <source>
        <strain evidence="1 2">DSM 27016</strain>
    </source>
</reference>
<protein>
    <submittedName>
        <fullName evidence="1">Uncharacterized protein</fullName>
    </submittedName>
</protein>
<dbReference type="AlphaFoldDB" id="A0A369BD70"/>
<sequence>MDIESFKIGIGNKEFDSDQFRKNNIISKLKDCEPIHLTTLLAFYEEAKANGCLDPDGNLNGRISQCESLKEILSKIQKKITNLGMQEFWVCINDLETKGFLLNVQSNPYLEYKYAITPLGIYCIKLIL</sequence>
<name>A0A369BD70_9FIRM</name>
<gene>
    <name evidence="1" type="ORF">DFR58_103259</name>
</gene>
<comment type="caution">
    <text evidence="1">The sequence shown here is derived from an EMBL/GenBank/DDBJ whole genome shotgun (WGS) entry which is preliminary data.</text>
</comment>